<dbReference type="InterPro" id="IPR001128">
    <property type="entry name" value="Cyt_P450"/>
</dbReference>
<protein>
    <submittedName>
        <fullName evidence="9">Cytochrome P450</fullName>
    </submittedName>
</protein>
<dbReference type="STRING" id="765915.A0A1Y2H8H9"/>
<evidence type="ECO:0000256" key="1">
    <source>
        <dbReference type="ARBA" id="ARBA00010617"/>
    </source>
</evidence>
<dbReference type="GO" id="GO:0004497">
    <property type="term" value="F:monooxygenase activity"/>
    <property type="evidence" value="ECO:0007669"/>
    <property type="project" value="UniProtKB-KW"/>
</dbReference>
<evidence type="ECO:0000256" key="4">
    <source>
        <dbReference type="ARBA" id="ARBA00023002"/>
    </source>
</evidence>
<dbReference type="PRINTS" id="PR00385">
    <property type="entry name" value="P450"/>
</dbReference>
<comment type="cofactor">
    <cofactor evidence="7">
        <name>heme</name>
        <dbReference type="ChEBI" id="CHEBI:30413"/>
    </cofactor>
</comment>
<reference evidence="9 10" key="1">
    <citation type="submission" date="2016-07" db="EMBL/GenBank/DDBJ databases">
        <title>Pervasive Adenine N6-methylation of Active Genes in Fungi.</title>
        <authorList>
            <consortium name="DOE Joint Genome Institute"/>
            <person name="Mondo S.J."/>
            <person name="Dannebaum R.O."/>
            <person name="Kuo R.C."/>
            <person name="Labutti K."/>
            <person name="Haridas S."/>
            <person name="Kuo A."/>
            <person name="Salamov A."/>
            <person name="Ahrendt S.R."/>
            <person name="Lipzen A."/>
            <person name="Sullivan W."/>
            <person name="Andreopoulos W.B."/>
            <person name="Clum A."/>
            <person name="Lindquist E."/>
            <person name="Daum C."/>
            <person name="Ramamoorthy G.K."/>
            <person name="Gryganskyi A."/>
            <person name="Culley D."/>
            <person name="Magnuson J.K."/>
            <person name="James T.Y."/>
            <person name="O'Malley M.A."/>
            <person name="Stajich J.E."/>
            <person name="Spatafora J.W."/>
            <person name="Visel A."/>
            <person name="Grigoriev I.V."/>
        </authorList>
    </citation>
    <scope>NUCLEOTIDE SEQUENCE [LARGE SCALE GENOMIC DNA]</scope>
    <source>
        <strain evidence="9 10">PL171</strain>
    </source>
</reference>
<dbReference type="PANTHER" id="PTHR24291:SF50">
    <property type="entry name" value="BIFUNCTIONAL ALBAFLAVENONE MONOOXYGENASE_TERPENE SYNTHASE"/>
    <property type="match status" value="1"/>
</dbReference>
<dbReference type="GO" id="GO:0016705">
    <property type="term" value="F:oxidoreductase activity, acting on paired donors, with incorporation or reduction of molecular oxygen"/>
    <property type="evidence" value="ECO:0007669"/>
    <property type="project" value="InterPro"/>
</dbReference>
<dbReference type="Proteomes" id="UP000193411">
    <property type="component" value="Unassembled WGS sequence"/>
</dbReference>
<dbReference type="GO" id="GO:0005506">
    <property type="term" value="F:iron ion binding"/>
    <property type="evidence" value="ECO:0007669"/>
    <property type="project" value="InterPro"/>
</dbReference>
<accession>A0A1Y2H8H9</accession>
<keyword evidence="4 8" id="KW-0560">Oxidoreductase</keyword>
<dbReference type="PRINTS" id="PR00463">
    <property type="entry name" value="EP450I"/>
</dbReference>
<dbReference type="PANTHER" id="PTHR24291">
    <property type="entry name" value="CYTOCHROME P450 FAMILY 4"/>
    <property type="match status" value="1"/>
</dbReference>
<evidence type="ECO:0000256" key="8">
    <source>
        <dbReference type="RuleBase" id="RU000461"/>
    </source>
</evidence>
<keyword evidence="6 8" id="KW-0503">Monooxygenase</keyword>
<dbReference type="Gene3D" id="1.10.630.10">
    <property type="entry name" value="Cytochrome P450"/>
    <property type="match status" value="1"/>
</dbReference>
<comment type="caution">
    <text evidence="9">The sequence shown here is derived from an EMBL/GenBank/DDBJ whole genome shotgun (WGS) entry which is preliminary data.</text>
</comment>
<dbReference type="Pfam" id="PF00067">
    <property type="entry name" value="p450"/>
    <property type="match status" value="1"/>
</dbReference>
<proteinExistence type="inferred from homology"/>
<evidence type="ECO:0000256" key="3">
    <source>
        <dbReference type="ARBA" id="ARBA00022723"/>
    </source>
</evidence>
<dbReference type="InterPro" id="IPR002401">
    <property type="entry name" value="Cyt_P450_E_grp-I"/>
</dbReference>
<dbReference type="InterPro" id="IPR050196">
    <property type="entry name" value="Cytochrome_P450_Monoox"/>
</dbReference>
<organism evidence="9 10">
    <name type="scientific">Catenaria anguillulae PL171</name>
    <dbReference type="NCBI Taxonomy" id="765915"/>
    <lineage>
        <taxon>Eukaryota</taxon>
        <taxon>Fungi</taxon>
        <taxon>Fungi incertae sedis</taxon>
        <taxon>Blastocladiomycota</taxon>
        <taxon>Blastocladiomycetes</taxon>
        <taxon>Blastocladiales</taxon>
        <taxon>Catenariaceae</taxon>
        <taxon>Catenaria</taxon>
    </lineage>
</organism>
<feature type="binding site" description="axial binding residue" evidence="7">
    <location>
        <position position="507"/>
    </location>
    <ligand>
        <name>heme</name>
        <dbReference type="ChEBI" id="CHEBI:30413"/>
    </ligand>
    <ligandPart>
        <name>Fe</name>
        <dbReference type="ChEBI" id="CHEBI:18248"/>
    </ligandPart>
</feature>
<dbReference type="OrthoDB" id="1470350at2759"/>
<dbReference type="AlphaFoldDB" id="A0A1Y2H8H9"/>
<keyword evidence="3 7" id="KW-0479">Metal-binding</keyword>
<evidence type="ECO:0000256" key="2">
    <source>
        <dbReference type="ARBA" id="ARBA00022617"/>
    </source>
</evidence>
<sequence>MSFTLPSSVTSLLTPEISSILHDSLAHMQAVNPKHLGYTAGAVGLATMIATAVHRATRIPPELAHLPSLTLAQSLRVMLSRKPFLEAHADLLAMVRENALERGLVKSKDETPRAWVMWFFGVWAVTVANPMDMKTLLTEHQTYEKMDLAEKGMDYGWEWFGKTSIVFSKTEQWKRHRRSINPSFRRGWSTDLFAVPGHALLAKLDTHAASNDPIPIADYMQRITLDALSLGAFGHNLDSINNPHSDVVTLYHRLIAVTSDAAQSFLASPLIRWAVPRQRQYLKDVEQFNAFIEGMIKEKEMMIRAGEVDPEKHVDLLTDMVRASLEDADESQRLTREELRANTVVMFIAGHDTTANALSFAMYLLALHPEIQTKARAEVIAMLGELPANTPVADMPYPTNAQQQSEMPYLTNILKETLRLYSSVTGVAPRELSRATTLSDGTQLPAGTILTTDAYAVQRAQEYWGEDVLEFKPDRWEMPKEAGGATPLHPGAHDFKWVPFGGGQRVCIGQNFSITEQRVVIAMLLLRYEWSVVGDEDALRGKPKTSPGMMSGLIHPVGIQLAAKRRDL</sequence>
<comment type="similarity">
    <text evidence="1 8">Belongs to the cytochrome P450 family.</text>
</comment>
<evidence type="ECO:0000256" key="6">
    <source>
        <dbReference type="ARBA" id="ARBA00023033"/>
    </source>
</evidence>
<keyword evidence="10" id="KW-1185">Reference proteome</keyword>
<evidence type="ECO:0000313" key="10">
    <source>
        <dbReference type="Proteomes" id="UP000193411"/>
    </source>
</evidence>
<dbReference type="GO" id="GO:0020037">
    <property type="term" value="F:heme binding"/>
    <property type="evidence" value="ECO:0007669"/>
    <property type="project" value="InterPro"/>
</dbReference>
<name>A0A1Y2H8H9_9FUNG</name>
<dbReference type="InterPro" id="IPR017972">
    <property type="entry name" value="Cyt_P450_CS"/>
</dbReference>
<dbReference type="PROSITE" id="PS00086">
    <property type="entry name" value="CYTOCHROME_P450"/>
    <property type="match status" value="1"/>
</dbReference>
<dbReference type="SUPFAM" id="SSF48264">
    <property type="entry name" value="Cytochrome P450"/>
    <property type="match status" value="1"/>
</dbReference>
<evidence type="ECO:0000256" key="5">
    <source>
        <dbReference type="ARBA" id="ARBA00023004"/>
    </source>
</evidence>
<evidence type="ECO:0000313" key="9">
    <source>
        <dbReference type="EMBL" id="ORZ29993.1"/>
    </source>
</evidence>
<dbReference type="EMBL" id="MCFL01000113">
    <property type="protein sequence ID" value="ORZ29993.1"/>
    <property type="molecule type" value="Genomic_DNA"/>
</dbReference>
<keyword evidence="5 7" id="KW-0408">Iron</keyword>
<keyword evidence="2 7" id="KW-0349">Heme</keyword>
<gene>
    <name evidence="9" type="ORF">BCR44DRAFT_1504598</name>
</gene>
<evidence type="ECO:0000256" key="7">
    <source>
        <dbReference type="PIRSR" id="PIRSR602401-1"/>
    </source>
</evidence>
<dbReference type="InterPro" id="IPR036396">
    <property type="entry name" value="Cyt_P450_sf"/>
</dbReference>